<protein>
    <recommendedName>
        <fullName evidence="4">DUF4112 domain-containing protein</fullName>
    </recommendedName>
</protein>
<dbReference type="EMBL" id="JRYR02000001">
    <property type="protein sequence ID" value="OHX67614.1"/>
    <property type="molecule type" value="Genomic_DNA"/>
</dbReference>
<dbReference type="PANTHER" id="PTHR35519:SF2">
    <property type="entry name" value="PH DOMAIN PROTEIN"/>
    <property type="match status" value="1"/>
</dbReference>
<feature type="transmembrane region" description="Helical" evidence="1">
    <location>
        <begin position="75"/>
        <end position="95"/>
    </location>
</feature>
<dbReference type="Proteomes" id="UP000179797">
    <property type="component" value="Unassembled WGS sequence"/>
</dbReference>
<evidence type="ECO:0008006" key="4">
    <source>
        <dbReference type="Google" id="ProtNLM"/>
    </source>
</evidence>
<dbReference type="RefSeq" id="WP_052432228.1">
    <property type="nucleotide sequence ID" value="NZ_JRYR02000001.1"/>
</dbReference>
<dbReference type="AlphaFoldDB" id="A0A1S1Z2V6"/>
<dbReference type="InterPro" id="IPR025187">
    <property type="entry name" value="DUF4112"/>
</dbReference>
<gene>
    <name evidence="2" type="ORF">NH26_15275</name>
</gene>
<keyword evidence="1" id="KW-0812">Transmembrane</keyword>
<comment type="caution">
    <text evidence="2">The sequence shown here is derived from an EMBL/GenBank/DDBJ whole genome shotgun (WGS) entry which is preliminary data.</text>
</comment>
<feature type="transmembrane region" description="Helical" evidence="1">
    <location>
        <begin position="133"/>
        <end position="155"/>
    </location>
</feature>
<accession>A0A1S1Z2V6</accession>
<organism evidence="2 3">
    <name type="scientific">Flammeovirga pacifica</name>
    <dbReference type="NCBI Taxonomy" id="915059"/>
    <lineage>
        <taxon>Bacteria</taxon>
        <taxon>Pseudomonadati</taxon>
        <taxon>Bacteroidota</taxon>
        <taxon>Cytophagia</taxon>
        <taxon>Cytophagales</taxon>
        <taxon>Flammeovirgaceae</taxon>
        <taxon>Flammeovirga</taxon>
    </lineage>
</organism>
<dbReference type="OrthoDB" id="513552at2"/>
<evidence type="ECO:0000313" key="3">
    <source>
        <dbReference type="Proteomes" id="UP000179797"/>
    </source>
</evidence>
<sequence>MTTQSKEYTNDPSYKTLKRISSIMDEAIPIPGTKFSIGGDALIGMLPVVGDTVSVIVSGIALFSVARNGLPIRLILAMAFNLLIDYLIGLVPALGDFLDIFYRANRNNLKMLEGYYEKNPEAIHQVNKNSTGLIIFTAFIFLILSGIIITVGYFVKSMIWQTFGLS</sequence>
<name>A0A1S1Z2V6_FLAPC</name>
<reference evidence="2 3" key="1">
    <citation type="journal article" date="2012" name="Int. J. Syst. Evol. Microbiol.">
        <title>Flammeovirga pacifica sp. nov., isolated from deep-sea sediment.</title>
        <authorList>
            <person name="Xu H."/>
            <person name="Fu Y."/>
            <person name="Yang N."/>
            <person name="Ding Z."/>
            <person name="Lai Q."/>
            <person name="Zeng R."/>
        </authorList>
    </citation>
    <scope>NUCLEOTIDE SEQUENCE [LARGE SCALE GENOMIC DNA]</scope>
    <source>
        <strain evidence="3">DSM 24597 / LMG 26175 / WPAGA1</strain>
    </source>
</reference>
<evidence type="ECO:0000313" key="2">
    <source>
        <dbReference type="EMBL" id="OHX67614.1"/>
    </source>
</evidence>
<dbReference type="STRING" id="915059.NH26_15275"/>
<keyword evidence="3" id="KW-1185">Reference proteome</keyword>
<proteinExistence type="predicted"/>
<keyword evidence="1" id="KW-0472">Membrane</keyword>
<dbReference type="Pfam" id="PF13430">
    <property type="entry name" value="DUF4112"/>
    <property type="match status" value="1"/>
</dbReference>
<keyword evidence="1" id="KW-1133">Transmembrane helix</keyword>
<feature type="transmembrane region" description="Helical" evidence="1">
    <location>
        <begin position="41"/>
        <end position="63"/>
    </location>
</feature>
<dbReference type="PANTHER" id="PTHR35519">
    <property type="entry name" value="MEMBRANE PROTEINS"/>
    <property type="match status" value="1"/>
</dbReference>
<evidence type="ECO:0000256" key="1">
    <source>
        <dbReference type="SAM" id="Phobius"/>
    </source>
</evidence>